<feature type="chain" id="PRO_5045857797" evidence="8">
    <location>
        <begin position="22"/>
        <end position="351"/>
    </location>
</feature>
<keyword evidence="10" id="KW-1185">Reference proteome</keyword>
<keyword evidence="8" id="KW-0732">Signal</keyword>
<keyword evidence="6" id="KW-0325">Glycoprotein</keyword>
<dbReference type="PANTHER" id="PTHR33146">
    <property type="entry name" value="ENDONUCLEASE 4"/>
    <property type="match status" value="1"/>
</dbReference>
<evidence type="ECO:0000313" key="9">
    <source>
        <dbReference type="EMBL" id="USI72875.1"/>
    </source>
</evidence>
<keyword evidence="4" id="KW-0378">Hydrolase</keyword>
<dbReference type="Pfam" id="PF02265">
    <property type="entry name" value="S1-P1_nuclease"/>
    <property type="match status" value="1"/>
</dbReference>
<keyword evidence="5" id="KW-1015">Disulfide bond</keyword>
<dbReference type="InterPro" id="IPR008947">
    <property type="entry name" value="PLipase_C/P1_nuclease_dom_sf"/>
</dbReference>
<sequence>MKRFAILLAAVSGAVPLPAFAWGFQGHRIVAEIARAELTPAVRAKVDAILANDGDALTAHDMASEATWADVYRSRGHRETGSWHFVDTEIDGSVDQDAACFGHPAPDQPASTGPAQDCVVDKIREFAAELAAPGTAPQERLFALKFLLHFIGDEHQPLHASDKHDRGGNCILLSLGGSRTQNLHAYWDTNVVQALGSDPAQVAAMLRARITPALRTQWQKGDAASWAQEAYGIARSLAYSAGSPAACSQDPAPITLPAGYDLKAQAAAAVQLERAGVRLGLVLNQALADVALPAAAAASTPAATPGSAGPAQGGGRTPASLACSAAADSKGLHGRGRQAFRRSCIRNQRMP</sequence>
<proteinExistence type="predicted"/>
<gene>
    <name evidence="9" type="ORF">LHA26_16670</name>
</gene>
<name>A0ABY4X8A4_9SPHN</name>
<feature type="region of interest" description="Disordered" evidence="7">
    <location>
        <begin position="300"/>
        <end position="320"/>
    </location>
</feature>
<feature type="signal peptide" evidence="8">
    <location>
        <begin position="1"/>
        <end position="21"/>
    </location>
</feature>
<protein>
    <submittedName>
        <fullName evidence="9">S1/P1 nuclease</fullName>
    </submittedName>
</protein>
<keyword evidence="2" id="KW-0479">Metal-binding</keyword>
<dbReference type="RefSeq" id="WP_252166685.1">
    <property type="nucleotide sequence ID" value="NZ_CP084930.1"/>
</dbReference>
<dbReference type="SUPFAM" id="SSF48537">
    <property type="entry name" value="Phospholipase C/P1 nuclease"/>
    <property type="match status" value="1"/>
</dbReference>
<dbReference type="CDD" id="cd11010">
    <property type="entry name" value="S1-P1_nuclease"/>
    <property type="match status" value="1"/>
</dbReference>
<evidence type="ECO:0000256" key="2">
    <source>
        <dbReference type="ARBA" id="ARBA00022723"/>
    </source>
</evidence>
<dbReference type="Gene3D" id="1.10.575.10">
    <property type="entry name" value="P1 Nuclease"/>
    <property type="match status" value="1"/>
</dbReference>
<evidence type="ECO:0000256" key="3">
    <source>
        <dbReference type="ARBA" id="ARBA00022759"/>
    </source>
</evidence>
<evidence type="ECO:0000256" key="1">
    <source>
        <dbReference type="ARBA" id="ARBA00022722"/>
    </source>
</evidence>
<feature type="compositionally biased region" description="Low complexity" evidence="7">
    <location>
        <begin position="300"/>
        <end position="310"/>
    </location>
</feature>
<keyword evidence="1" id="KW-0540">Nuclease</keyword>
<evidence type="ECO:0000256" key="8">
    <source>
        <dbReference type="SAM" id="SignalP"/>
    </source>
</evidence>
<accession>A0ABY4X8A4</accession>
<dbReference type="Proteomes" id="UP001056937">
    <property type="component" value="Chromosome 1"/>
</dbReference>
<evidence type="ECO:0000256" key="5">
    <source>
        <dbReference type="ARBA" id="ARBA00023157"/>
    </source>
</evidence>
<reference evidence="9" key="1">
    <citation type="journal article" date="2022" name="Toxins">
        <title>Genomic Analysis of Sphingopyxis sp. USTB-05 for Biodegrading Cyanobacterial Hepatotoxins.</title>
        <authorList>
            <person name="Liu C."/>
            <person name="Xu Q."/>
            <person name="Zhao Z."/>
            <person name="Zhang H."/>
            <person name="Liu X."/>
            <person name="Yin C."/>
            <person name="Liu Y."/>
            <person name="Yan H."/>
        </authorList>
    </citation>
    <scope>NUCLEOTIDE SEQUENCE</scope>
    <source>
        <strain evidence="9">NBD5</strain>
    </source>
</reference>
<dbReference type="EMBL" id="CP084930">
    <property type="protein sequence ID" value="USI72875.1"/>
    <property type="molecule type" value="Genomic_DNA"/>
</dbReference>
<organism evidence="9 10">
    <name type="scientific">Sphingomonas morindae</name>
    <dbReference type="NCBI Taxonomy" id="1541170"/>
    <lineage>
        <taxon>Bacteria</taxon>
        <taxon>Pseudomonadati</taxon>
        <taxon>Pseudomonadota</taxon>
        <taxon>Alphaproteobacteria</taxon>
        <taxon>Sphingomonadales</taxon>
        <taxon>Sphingomonadaceae</taxon>
        <taxon>Sphingomonas</taxon>
    </lineage>
</organism>
<keyword evidence="3" id="KW-0255">Endonuclease</keyword>
<dbReference type="InterPro" id="IPR003154">
    <property type="entry name" value="S1/P1nuclease"/>
</dbReference>
<evidence type="ECO:0000313" key="10">
    <source>
        <dbReference type="Proteomes" id="UP001056937"/>
    </source>
</evidence>
<evidence type="ECO:0000256" key="4">
    <source>
        <dbReference type="ARBA" id="ARBA00022801"/>
    </source>
</evidence>
<dbReference type="PANTHER" id="PTHR33146:SF26">
    <property type="entry name" value="ENDONUCLEASE 4"/>
    <property type="match status" value="1"/>
</dbReference>
<evidence type="ECO:0000256" key="6">
    <source>
        <dbReference type="ARBA" id="ARBA00023180"/>
    </source>
</evidence>
<evidence type="ECO:0000256" key="7">
    <source>
        <dbReference type="SAM" id="MobiDB-lite"/>
    </source>
</evidence>